<dbReference type="InParanoid" id="D8PR12"/>
<dbReference type="GO" id="GO:0016018">
    <property type="term" value="F:cyclosporin A binding"/>
    <property type="evidence" value="ECO:0007669"/>
    <property type="project" value="TreeGrafter"/>
</dbReference>
<dbReference type="EMBL" id="GL377302">
    <property type="protein sequence ID" value="EFJ01752.1"/>
    <property type="molecule type" value="Genomic_DNA"/>
</dbReference>
<dbReference type="PRINTS" id="PR00153">
    <property type="entry name" value="CSAPPISMRASE"/>
</dbReference>
<dbReference type="InterPro" id="IPR002130">
    <property type="entry name" value="Cyclophilin-type_PPIase_dom"/>
</dbReference>
<accession>D8PR12</accession>
<evidence type="ECO:0000256" key="3">
    <source>
        <dbReference type="ARBA" id="ARBA00022737"/>
    </source>
</evidence>
<evidence type="ECO:0000256" key="8">
    <source>
        <dbReference type="ARBA" id="ARBA00076602"/>
    </source>
</evidence>
<reference evidence="11 12" key="1">
    <citation type="journal article" date="2010" name="Nat. Biotechnol.">
        <title>Genome sequence of the model mushroom Schizophyllum commune.</title>
        <authorList>
            <person name="Ohm R.A."/>
            <person name="de Jong J.F."/>
            <person name="Lugones L.G."/>
            <person name="Aerts A."/>
            <person name="Kothe E."/>
            <person name="Stajich J.E."/>
            <person name="de Vries R.P."/>
            <person name="Record E."/>
            <person name="Levasseur A."/>
            <person name="Baker S.E."/>
            <person name="Bartholomew K.A."/>
            <person name="Coutinho P.M."/>
            <person name="Erdmann S."/>
            <person name="Fowler T.J."/>
            <person name="Gathman A.C."/>
            <person name="Lombard V."/>
            <person name="Henrissat B."/>
            <person name="Knabe N."/>
            <person name="Kuees U."/>
            <person name="Lilly W.W."/>
            <person name="Lindquist E."/>
            <person name="Lucas S."/>
            <person name="Magnuson J.K."/>
            <person name="Piumi F."/>
            <person name="Raudaskoski M."/>
            <person name="Salamov A."/>
            <person name="Schmutz J."/>
            <person name="Schwarze F.W.M.R."/>
            <person name="vanKuyk P.A."/>
            <person name="Horton J.S."/>
            <person name="Grigoriev I.V."/>
            <person name="Woesten H.A.B."/>
        </authorList>
    </citation>
    <scope>NUCLEOTIDE SEQUENCE [LARGE SCALE GENOMIC DNA]</scope>
    <source>
        <strain evidence="12">H4-8 / FGSC 9210</strain>
    </source>
</reference>
<evidence type="ECO:0000256" key="6">
    <source>
        <dbReference type="ARBA" id="ARBA00023235"/>
    </source>
</evidence>
<organism evidence="12">
    <name type="scientific">Schizophyllum commune (strain H4-8 / FGSC 9210)</name>
    <name type="common">Split gill fungus</name>
    <dbReference type="NCBI Taxonomy" id="578458"/>
    <lineage>
        <taxon>Eukaryota</taxon>
        <taxon>Fungi</taxon>
        <taxon>Dikarya</taxon>
        <taxon>Basidiomycota</taxon>
        <taxon>Agaricomycotina</taxon>
        <taxon>Agaricomycetes</taxon>
        <taxon>Agaricomycetidae</taxon>
        <taxon>Agaricales</taxon>
        <taxon>Schizophyllaceae</taxon>
        <taxon>Schizophyllum</taxon>
    </lineage>
</organism>
<dbReference type="SMART" id="SM00028">
    <property type="entry name" value="TPR"/>
    <property type="match status" value="2"/>
</dbReference>
<evidence type="ECO:0000256" key="1">
    <source>
        <dbReference type="ARBA" id="ARBA00000971"/>
    </source>
</evidence>
<evidence type="ECO:0000256" key="9">
    <source>
        <dbReference type="SAM" id="MobiDB-lite"/>
    </source>
</evidence>
<name>D8PR12_SCHCM</name>
<keyword evidence="12" id="KW-1185">Reference proteome</keyword>
<dbReference type="eggNOG" id="KOG0546">
    <property type="taxonomic scope" value="Eukaryota"/>
</dbReference>
<dbReference type="InterPro" id="IPR011990">
    <property type="entry name" value="TPR-like_helical_dom_sf"/>
</dbReference>
<dbReference type="PANTHER" id="PTHR11071">
    <property type="entry name" value="PEPTIDYL-PROLYL CIS-TRANS ISOMERASE"/>
    <property type="match status" value="1"/>
</dbReference>
<dbReference type="Gene3D" id="2.40.100.10">
    <property type="entry name" value="Cyclophilin-like"/>
    <property type="match status" value="1"/>
</dbReference>
<dbReference type="PROSITE" id="PS50072">
    <property type="entry name" value="CSA_PPIASE_2"/>
    <property type="match status" value="1"/>
</dbReference>
<evidence type="ECO:0000256" key="7">
    <source>
        <dbReference type="ARBA" id="ARBA00074451"/>
    </source>
</evidence>
<dbReference type="Proteomes" id="UP000007431">
    <property type="component" value="Unassembled WGS sequence"/>
</dbReference>
<dbReference type="GeneID" id="9586101"/>
<dbReference type="InterPro" id="IPR020892">
    <property type="entry name" value="Cyclophilin-type_PPIase_CS"/>
</dbReference>
<dbReference type="SUPFAM" id="SSF50891">
    <property type="entry name" value="Cyclophilin-like"/>
    <property type="match status" value="1"/>
</dbReference>
<dbReference type="OrthoDB" id="193499at2759"/>
<gene>
    <name evidence="11" type="ORF">SCHCODRAFT_80344</name>
</gene>
<sequence length="373" mass="41182">MSSQRPLVFFDVSIGDKPAGRIIFELYNDLVPKTAENFRALCTGEKGVGKAGKPLHFKGSSFHRVIKGFMCQGGDFTAGNGTGGESIYGEKFEDEGFPVKHTKPFLLSMANAGPNTNGSQFFVTVAATPWLDDKHVVFGEVIKGKTLVRQIENTPTDKSDRPKLPVVIEDCGVLSRDDPSLKAPQATDGDNYEDYPQDDTRDLEKDPATCLQIAKDVRELGNKLFKEGKVAEALAKYEKALRYLDYHPVLPDGTPQSLKDEWDALLTPLCLNSALAALKIQPSTPENADTAIAYTSRALRLFKLSDGERAKAHYRRALANIAKKEDEDAEQDLVEALKYAPNDGGIQAELNRVRTARKAKLEKEKAKMRKMFA</sequence>
<dbReference type="PANTHER" id="PTHR11071:SF561">
    <property type="entry name" value="PEPTIDYL-PROLYL CIS-TRANS ISOMERASE D-RELATED"/>
    <property type="match status" value="1"/>
</dbReference>
<comment type="catalytic activity">
    <reaction evidence="1">
        <text>[protein]-peptidylproline (omega=180) = [protein]-peptidylproline (omega=0)</text>
        <dbReference type="Rhea" id="RHEA:16237"/>
        <dbReference type="Rhea" id="RHEA-COMP:10747"/>
        <dbReference type="Rhea" id="RHEA-COMP:10748"/>
        <dbReference type="ChEBI" id="CHEBI:83833"/>
        <dbReference type="ChEBI" id="CHEBI:83834"/>
        <dbReference type="EC" id="5.2.1.8"/>
    </reaction>
</comment>
<evidence type="ECO:0000256" key="5">
    <source>
        <dbReference type="ARBA" id="ARBA00023110"/>
    </source>
</evidence>
<dbReference type="InterPro" id="IPR029000">
    <property type="entry name" value="Cyclophilin-like_dom_sf"/>
</dbReference>
<dbReference type="GO" id="GO:0042026">
    <property type="term" value="P:protein refolding"/>
    <property type="evidence" value="ECO:0007669"/>
    <property type="project" value="UniProtKB-ARBA"/>
</dbReference>
<dbReference type="AlphaFoldDB" id="D8PR12"/>
<dbReference type="FunFam" id="1.25.40.10:FF:000029">
    <property type="entry name" value="peptidyl-prolyl cis-trans isomerase D"/>
    <property type="match status" value="1"/>
</dbReference>
<evidence type="ECO:0000256" key="2">
    <source>
        <dbReference type="ARBA" id="ARBA00013194"/>
    </source>
</evidence>
<dbReference type="KEGG" id="scm:SCHCO_02622587"/>
<dbReference type="HOGENOM" id="CLU_012062_37_0_1"/>
<dbReference type="Gene3D" id="1.25.40.10">
    <property type="entry name" value="Tetratricopeptide repeat domain"/>
    <property type="match status" value="1"/>
</dbReference>
<protein>
    <recommendedName>
        <fullName evidence="7">Peptidyl-prolyl cis-trans isomerase D</fullName>
        <ecNumber evidence="2">5.2.1.8</ecNumber>
    </recommendedName>
    <alternativeName>
        <fullName evidence="8">Rotamase D</fullName>
    </alternativeName>
</protein>
<dbReference type="RefSeq" id="XP_003036654.1">
    <property type="nucleotide sequence ID" value="XM_003036608.1"/>
</dbReference>
<evidence type="ECO:0000259" key="10">
    <source>
        <dbReference type="PROSITE" id="PS50072"/>
    </source>
</evidence>
<dbReference type="SUPFAM" id="SSF48452">
    <property type="entry name" value="TPR-like"/>
    <property type="match status" value="1"/>
</dbReference>
<dbReference type="OMA" id="EMEQNCN"/>
<keyword evidence="6" id="KW-0413">Isomerase</keyword>
<keyword evidence="4" id="KW-0802">TPR repeat</keyword>
<feature type="domain" description="PPIase cyclophilin-type" evidence="10">
    <location>
        <begin position="9"/>
        <end position="173"/>
    </location>
</feature>
<evidence type="ECO:0000313" key="12">
    <source>
        <dbReference type="Proteomes" id="UP000007431"/>
    </source>
</evidence>
<dbReference type="Pfam" id="PF00160">
    <property type="entry name" value="Pro_isomerase"/>
    <property type="match status" value="1"/>
</dbReference>
<dbReference type="EC" id="5.2.1.8" evidence="2"/>
<keyword evidence="3" id="KW-0677">Repeat</keyword>
<dbReference type="GO" id="GO:0005737">
    <property type="term" value="C:cytoplasm"/>
    <property type="evidence" value="ECO:0007669"/>
    <property type="project" value="TreeGrafter"/>
</dbReference>
<dbReference type="CDD" id="cd01926">
    <property type="entry name" value="cyclophilin_ABH_like"/>
    <property type="match status" value="1"/>
</dbReference>
<dbReference type="STRING" id="578458.D8PR12"/>
<dbReference type="InterPro" id="IPR019734">
    <property type="entry name" value="TPR_rpt"/>
</dbReference>
<keyword evidence="5" id="KW-0697">Rotamase</keyword>
<proteinExistence type="predicted"/>
<dbReference type="FunCoup" id="D8PR12">
    <property type="interactions" value="602"/>
</dbReference>
<dbReference type="GO" id="GO:0003755">
    <property type="term" value="F:peptidyl-prolyl cis-trans isomerase activity"/>
    <property type="evidence" value="ECO:0007669"/>
    <property type="project" value="UniProtKB-KW"/>
</dbReference>
<feature type="region of interest" description="Disordered" evidence="9">
    <location>
        <begin position="175"/>
        <end position="205"/>
    </location>
</feature>
<dbReference type="FunFam" id="2.40.100.10:FF:000022">
    <property type="entry name" value="Peptidyl-prolyl cis-trans isomerase CYP95"/>
    <property type="match status" value="1"/>
</dbReference>
<dbReference type="PROSITE" id="PS00170">
    <property type="entry name" value="CSA_PPIASE_1"/>
    <property type="match status" value="1"/>
</dbReference>
<evidence type="ECO:0000256" key="4">
    <source>
        <dbReference type="ARBA" id="ARBA00022803"/>
    </source>
</evidence>
<dbReference type="VEuPathDB" id="FungiDB:SCHCODRAFT_02622587"/>
<evidence type="ECO:0000313" key="11">
    <source>
        <dbReference type="EMBL" id="EFJ01752.1"/>
    </source>
</evidence>